<gene>
    <name evidence="6" type="ORF">QBZ16_002418</name>
</gene>
<dbReference type="EMBL" id="JASFZW010000002">
    <property type="protein sequence ID" value="KAK2080023.1"/>
    <property type="molecule type" value="Genomic_DNA"/>
</dbReference>
<dbReference type="InterPro" id="IPR056784">
    <property type="entry name" value="PSF2_N"/>
</dbReference>
<evidence type="ECO:0000256" key="3">
    <source>
        <dbReference type="ARBA" id="ARBA00022705"/>
    </source>
</evidence>
<evidence type="ECO:0000313" key="6">
    <source>
        <dbReference type="EMBL" id="KAK2080023.1"/>
    </source>
</evidence>
<dbReference type="InterPro" id="IPR036224">
    <property type="entry name" value="GINS_bundle-like_dom_sf"/>
</dbReference>
<dbReference type="PANTHER" id="PTHR12772">
    <property type="entry name" value="DNA REPLICATION COMPLEX GINS PROTEIN PSF2"/>
    <property type="match status" value="1"/>
</dbReference>
<dbReference type="SUPFAM" id="SSF158573">
    <property type="entry name" value="GINS helical bundle-like"/>
    <property type="match status" value="1"/>
</dbReference>
<dbReference type="GO" id="GO:0006260">
    <property type="term" value="P:DNA replication"/>
    <property type="evidence" value="ECO:0007669"/>
    <property type="project" value="UniProtKB-KW"/>
</dbReference>
<proteinExistence type="inferred from homology"/>
<keyword evidence="7" id="KW-1185">Reference proteome</keyword>
<reference evidence="6" key="1">
    <citation type="submission" date="2021-01" db="EMBL/GenBank/DDBJ databases">
        <authorList>
            <person name="Eckstrom K.M.E."/>
        </authorList>
    </citation>
    <scope>NUCLEOTIDE SEQUENCE</scope>
    <source>
        <strain evidence="6">UVCC 0001</strain>
    </source>
</reference>
<comment type="caution">
    <text evidence="6">The sequence shown here is derived from an EMBL/GenBank/DDBJ whole genome shotgun (WGS) entry which is preliminary data.</text>
</comment>
<evidence type="ECO:0000256" key="1">
    <source>
        <dbReference type="ARBA" id="ARBA00004123"/>
    </source>
</evidence>
<sequence>MAKDELITIVPNFSLPTENGTAQCIGGEYGPFKPNPLLALDKRDATAFQKLPFHYIEIAHFLFTRGTDEALAAGVFGDKLARIKDLVETVQKTRMSKVTAGLSTLQGAMTVKLNNLAAMEINAVRPFFLGALDMFYTYQKAR</sequence>
<dbReference type="AlphaFoldDB" id="A0AAD9ILX2"/>
<keyword evidence="4" id="KW-0539">Nucleus</keyword>
<protein>
    <recommendedName>
        <fullName evidence="5">GINS subunit domain-containing protein</fullName>
    </recommendedName>
</protein>
<dbReference type="Proteomes" id="UP001255856">
    <property type="component" value="Unassembled WGS sequence"/>
</dbReference>
<dbReference type="Gene3D" id="1.20.58.1020">
    <property type="match status" value="1"/>
</dbReference>
<dbReference type="InterPro" id="IPR021151">
    <property type="entry name" value="GINS_A"/>
</dbReference>
<dbReference type="CDD" id="cd21694">
    <property type="entry name" value="GINS_B_Psf2"/>
    <property type="match status" value="1"/>
</dbReference>
<dbReference type="PANTHER" id="PTHR12772:SF0">
    <property type="entry name" value="DNA REPLICATION COMPLEX GINS PROTEIN PSF2"/>
    <property type="match status" value="1"/>
</dbReference>
<comment type="similarity">
    <text evidence="2">Belongs to the GINS2/PSF2 family.</text>
</comment>
<name>A0AAD9ILX2_PROWI</name>
<dbReference type="Pfam" id="PF05916">
    <property type="entry name" value="Sld5"/>
    <property type="match status" value="1"/>
</dbReference>
<accession>A0AAD9ILX2</accession>
<feature type="domain" description="GINS subunit" evidence="5">
    <location>
        <begin position="46"/>
        <end position="136"/>
    </location>
</feature>
<evidence type="ECO:0000259" key="5">
    <source>
        <dbReference type="Pfam" id="PF05916"/>
    </source>
</evidence>
<dbReference type="CDD" id="cd11712">
    <property type="entry name" value="GINS_A_psf2"/>
    <property type="match status" value="1"/>
</dbReference>
<comment type="subcellular location">
    <subcellularLocation>
        <location evidence="1">Nucleus</location>
    </subcellularLocation>
</comment>
<dbReference type="Gene3D" id="3.40.5.50">
    <property type="match status" value="1"/>
</dbReference>
<dbReference type="InterPro" id="IPR007257">
    <property type="entry name" value="GINS_Psf2"/>
</dbReference>
<keyword evidence="3" id="KW-0235">DNA replication</keyword>
<dbReference type="GO" id="GO:0000727">
    <property type="term" value="P:double-strand break repair via break-induced replication"/>
    <property type="evidence" value="ECO:0007669"/>
    <property type="project" value="TreeGrafter"/>
</dbReference>
<evidence type="ECO:0000313" key="7">
    <source>
        <dbReference type="Proteomes" id="UP001255856"/>
    </source>
</evidence>
<dbReference type="GO" id="GO:0000811">
    <property type="term" value="C:GINS complex"/>
    <property type="evidence" value="ECO:0007669"/>
    <property type="project" value="TreeGrafter"/>
</dbReference>
<evidence type="ECO:0000256" key="2">
    <source>
        <dbReference type="ARBA" id="ARBA00010565"/>
    </source>
</evidence>
<organism evidence="6 7">
    <name type="scientific">Prototheca wickerhamii</name>
    <dbReference type="NCBI Taxonomy" id="3111"/>
    <lineage>
        <taxon>Eukaryota</taxon>
        <taxon>Viridiplantae</taxon>
        <taxon>Chlorophyta</taxon>
        <taxon>core chlorophytes</taxon>
        <taxon>Trebouxiophyceae</taxon>
        <taxon>Chlorellales</taxon>
        <taxon>Chlorellaceae</taxon>
        <taxon>Prototheca</taxon>
    </lineage>
</organism>
<evidence type="ECO:0000256" key="4">
    <source>
        <dbReference type="ARBA" id="ARBA00023242"/>
    </source>
</evidence>